<dbReference type="AlphaFoldDB" id="A0A3B1D949"/>
<proteinExistence type="inferred from homology"/>
<evidence type="ECO:0000259" key="8">
    <source>
        <dbReference type="Pfam" id="PF02687"/>
    </source>
</evidence>
<protein>
    <submittedName>
        <fullName evidence="10">ABC transporter permease protein</fullName>
    </submittedName>
</protein>
<feature type="transmembrane region" description="Helical" evidence="7">
    <location>
        <begin position="352"/>
        <end position="378"/>
    </location>
</feature>
<feature type="domain" description="MacB-like periplasmic core" evidence="9">
    <location>
        <begin position="16"/>
        <end position="227"/>
    </location>
</feature>
<dbReference type="Pfam" id="PF02687">
    <property type="entry name" value="FtsX"/>
    <property type="match status" value="1"/>
</dbReference>
<dbReference type="GO" id="GO:0005886">
    <property type="term" value="C:plasma membrane"/>
    <property type="evidence" value="ECO:0007669"/>
    <property type="project" value="UniProtKB-SubCell"/>
</dbReference>
<keyword evidence="3 7" id="KW-0812">Transmembrane</keyword>
<dbReference type="InterPro" id="IPR003838">
    <property type="entry name" value="ABC3_permease_C"/>
</dbReference>
<dbReference type="GO" id="GO:0022857">
    <property type="term" value="F:transmembrane transporter activity"/>
    <property type="evidence" value="ECO:0007669"/>
    <property type="project" value="TreeGrafter"/>
</dbReference>
<dbReference type="EMBL" id="UOGL01000255">
    <property type="protein sequence ID" value="VAX38759.1"/>
    <property type="molecule type" value="Genomic_DNA"/>
</dbReference>
<feature type="transmembrane region" description="Helical" evidence="7">
    <location>
        <begin position="307"/>
        <end position="332"/>
    </location>
</feature>
<evidence type="ECO:0000256" key="7">
    <source>
        <dbReference type="SAM" id="Phobius"/>
    </source>
</evidence>
<evidence type="ECO:0000256" key="2">
    <source>
        <dbReference type="ARBA" id="ARBA00022475"/>
    </source>
</evidence>
<dbReference type="PANTHER" id="PTHR30572:SF4">
    <property type="entry name" value="ABC TRANSPORTER PERMEASE YTRF"/>
    <property type="match status" value="1"/>
</dbReference>
<keyword evidence="2" id="KW-1003">Cell membrane</keyword>
<comment type="subcellular location">
    <subcellularLocation>
        <location evidence="1">Cell membrane</location>
        <topology evidence="1">Multi-pass membrane protein</topology>
    </subcellularLocation>
</comment>
<keyword evidence="5 7" id="KW-0472">Membrane</keyword>
<evidence type="ECO:0000256" key="5">
    <source>
        <dbReference type="ARBA" id="ARBA00023136"/>
    </source>
</evidence>
<dbReference type="PANTHER" id="PTHR30572">
    <property type="entry name" value="MEMBRANE COMPONENT OF TRANSPORTER-RELATED"/>
    <property type="match status" value="1"/>
</dbReference>
<reference evidence="10" key="1">
    <citation type="submission" date="2018-06" db="EMBL/GenBank/DDBJ databases">
        <authorList>
            <person name="Zhirakovskaya E."/>
        </authorList>
    </citation>
    <scope>NUCLEOTIDE SEQUENCE</scope>
</reference>
<keyword evidence="4 7" id="KW-1133">Transmembrane helix</keyword>
<sequence>MWKFAFRNLLNRPIRSLLALLGLTVAIAGMVGLFSVAEGLDNMVDDTFSQIPGLVVMQPGAPIPLFSRLPAKWENELSQLNGVGVVNPELWTRVNMVNEKGITTPPRFLFGTDIEKTLKLKKSLYRNALEAGRFLNPSDKGTYNTVISRQIAEEFHVAVGETLQVNGFDLTIVGIYHFGNLLVDVAIIVDINQVRQMARFDKGLVSSFYVEPDGTIEGEELAKDIRNAFRHHTLDSWSPSASSSIVHQLTGSLFLQTMRDFFQEMLKDSPDSPSANPQKRKKTPVIEVRSASDWADKFKEFSSDLDIILTLLTSIGVVIAVLSIINTMLMSVSERIIEFGILKANGWSRSDVLKLITLESFWLGLCGGFLGSLIGWVATQVVNAQFPMRMSLYASPSLLLFALFFSTILGVAGGMYPAFWAMRMMPMDAIRRG</sequence>
<feature type="transmembrane region" description="Helical" evidence="7">
    <location>
        <begin position="398"/>
        <end position="422"/>
    </location>
</feature>
<gene>
    <name evidence="10" type="ORF">MNBD_PLANCTO02-375</name>
</gene>
<evidence type="ECO:0000256" key="6">
    <source>
        <dbReference type="ARBA" id="ARBA00038076"/>
    </source>
</evidence>
<dbReference type="InterPro" id="IPR050250">
    <property type="entry name" value="Macrolide_Exporter_MacB"/>
</dbReference>
<evidence type="ECO:0000256" key="1">
    <source>
        <dbReference type="ARBA" id="ARBA00004651"/>
    </source>
</evidence>
<evidence type="ECO:0000256" key="3">
    <source>
        <dbReference type="ARBA" id="ARBA00022692"/>
    </source>
</evidence>
<evidence type="ECO:0000259" key="9">
    <source>
        <dbReference type="Pfam" id="PF12704"/>
    </source>
</evidence>
<evidence type="ECO:0000313" key="10">
    <source>
        <dbReference type="EMBL" id="VAX38759.1"/>
    </source>
</evidence>
<dbReference type="Pfam" id="PF12704">
    <property type="entry name" value="MacB_PCD"/>
    <property type="match status" value="1"/>
</dbReference>
<feature type="domain" description="ABC3 transporter permease C-terminal" evidence="8">
    <location>
        <begin position="314"/>
        <end position="424"/>
    </location>
</feature>
<evidence type="ECO:0000256" key="4">
    <source>
        <dbReference type="ARBA" id="ARBA00022989"/>
    </source>
</evidence>
<dbReference type="InterPro" id="IPR025857">
    <property type="entry name" value="MacB_PCD"/>
</dbReference>
<name>A0A3B1D949_9ZZZZ</name>
<organism evidence="10">
    <name type="scientific">hydrothermal vent metagenome</name>
    <dbReference type="NCBI Taxonomy" id="652676"/>
    <lineage>
        <taxon>unclassified sequences</taxon>
        <taxon>metagenomes</taxon>
        <taxon>ecological metagenomes</taxon>
    </lineage>
</organism>
<accession>A0A3B1D949</accession>
<comment type="similarity">
    <text evidence="6">Belongs to the ABC-4 integral membrane protein family.</text>
</comment>